<protein>
    <submittedName>
        <fullName evidence="1">Uncharacterized protein</fullName>
    </submittedName>
</protein>
<gene>
    <name evidence="1" type="ORF">BN961_00217</name>
</gene>
<keyword evidence="2" id="KW-1185">Reference proteome</keyword>
<accession>A0A090MGV0</accession>
<evidence type="ECO:0000313" key="2">
    <source>
        <dbReference type="Proteomes" id="UP000035762"/>
    </source>
</evidence>
<organism evidence="1 2">
    <name type="scientific">Afipia felis</name>
    <name type="common">Cat scratch disease bacillus</name>
    <dbReference type="NCBI Taxonomy" id="1035"/>
    <lineage>
        <taxon>Bacteria</taxon>
        <taxon>Pseudomonadati</taxon>
        <taxon>Pseudomonadota</taxon>
        <taxon>Alphaproteobacteria</taxon>
        <taxon>Hyphomicrobiales</taxon>
        <taxon>Nitrobacteraceae</taxon>
        <taxon>Afipia</taxon>
    </lineage>
</organism>
<reference evidence="1 2" key="1">
    <citation type="journal article" date="2014" name="Genome Announc.">
        <title>Genome Sequence of Afipia felis Strain 76713, Isolated in Hospital Water Using an Amoeba Co-Culture Procedure.</title>
        <authorList>
            <person name="Benamar S."/>
            <person name="La Scola B."/>
            <person name="Croce O."/>
        </authorList>
    </citation>
    <scope>NUCLEOTIDE SEQUENCE [LARGE SCALE GENOMIC DNA]</scope>
    <source>
        <strain evidence="1 2">76713</strain>
    </source>
</reference>
<dbReference type="Proteomes" id="UP000035762">
    <property type="component" value="Unassembled WGS sequence"/>
</dbReference>
<dbReference type="STRING" id="1035.BN961_00217"/>
<dbReference type="EMBL" id="CCAZ020000001">
    <property type="protein sequence ID" value="CEG06846.1"/>
    <property type="molecule type" value="Genomic_DNA"/>
</dbReference>
<dbReference type="AlphaFoldDB" id="A0A090MGV0"/>
<evidence type="ECO:0000313" key="1">
    <source>
        <dbReference type="EMBL" id="CEG06846.1"/>
    </source>
</evidence>
<sequence length="168" mass="18501">MGDLTADVMNRHGQLFGGRGNALDVGKRRVRRADRRHDLIVGPIRNFRHLLGGMVHLLGGHRERIERAADLLFESGDMGFHGALPRELAGILRAVLALDALFVLGVLLEGRECRRQGSNFIGAGGEGHLHAKVICRDALHGVTDFVKRADHDFIDHRDAGAGEDDRHQ</sequence>
<comment type="caution">
    <text evidence="1">The sequence shown here is derived from an EMBL/GenBank/DDBJ whole genome shotgun (WGS) entry which is preliminary data.</text>
</comment>
<proteinExistence type="predicted"/>
<name>A0A090MGV0_AFIFE</name>